<dbReference type="KEGG" id="bma:BMA2794"/>
<dbReference type="Proteomes" id="UP000006693">
    <property type="component" value="Chromosome 1"/>
</dbReference>
<organism evidence="1 2">
    <name type="scientific">Burkholderia mallei (strain ATCC 23344)</name>
    <dbReference type="NCBI Taxonomy" id="243160"/>
    <lineage>
        <taxon>Bacteria</taxon>
        <taxon>Pseudomonadati</taxon>
        <taxon>Pseudomonadota</taxon>
        <taxon>Betaproteobacteria</taxon>
        <taxon>Burkholderiales</taxon>
        <taxon>Burkholderiaceae</taxon>
        <taxon>Burkholderia</taxon>
        <taxon>pseudomallei group</taxon>
    </lineage>
</organism>
<reference evidence="1 2" key="1">
    <citation type="journal article" date="2004" name="Proc. Natl. Acad. Sci. U.S.A.">
        <title>Structural flexibility in the Burkholderia mallei genome.</title>
        <authorList>
            <person name="Nierman W.C."/>
            <person name="DeShazer D."/>
            <person name="Kim H.S."/>
            <person name="Tettelin H."/>
            <person name="Nelson K.E."/>
            <person name="Feldblyum T."/>
            <person name="Ulrich R.L."/>
            <person name="Ronning C.M."/>
            <person name="Brinkac L.M."/>
            <person name="Daugherty S.C."/>
            <person name="Davidsen T.D."/>
            <person name="Deboy R.T."/>
            <person name="Dimitrov G."/>
            <person name="Dodson R.J."/>
            <person name="Durkin A.S."/>
            <person name="Gwinn M.L."/>
            <person name="Haft D.H."/>
            <person name="Khouri H."/>
            <person name="Kolonay J.F."/>
            <person name="Madupu R."/>
            <person name="Mohammoud Y."/>
            <person name="Nelson W.C."/>
            <person name="Radune D."/>
            <person name="Romero C.M."/>
            <person name="Sarria S."/>
            <person name="Selengut J."/>
            <person name="Shamblin C."/>
            <person name="Sullivan S.A."/>
            <person name="White O."/>
            <person name="Yu Y."/>
            <person name="Zafar N."/>
            <person name="Zhou L."/>
            <person name="Fraser C.M."/>
        </authorList>
    </citation>
    <scope>NUCLEOTIDE SEQUENCE [LARGE SCALE GENOMIC DNA]</scope>
    <source>
        <strain evidence="1 2">ATCC 23344</strain>
    </source>
</reference>
<proteinExistence type="predicted"/>
<evidence type="ECO:0000313" key="2">
    <source>
        <dbReference type="Proteomes" id="UP000006693"/>
    </source>
</evidence>
<protein>
    <submittedName>
        <fullName evidence="1">Uncharacterized protein</fullName>
    </submittedName>
</protein>
<dbReference type="EMBL" id="CP000010">
    <property type="protein sequence ID" value="AAU47956.1"/>
    <property type="molecule type" value="Genomic_DNA"/>
</dbReference>
<dbReference type="HOGENOM" id="CLU_3230848_0_0_4"/>
<dbReference type="AlphaFoldDB" id="A0A0H2WFV4"/>
<accession>A0A0H2WFV4</accession>
<evidence type="ECO:0000313" key="1">
    <source>
        <dbReference type="EMBL" id="AAU47956.1"/>
    </source>
</evidence>
<gene>
    <name evidence="1" type="ordered locus">BMA2794</name>
</gene>
<keyword evidence="2" id="KW-1185">Reference proteome</keyword>
<name>A0A0H2WFV4_BURMA</name>
<sequence>MRGESEHNAARCGLRSAAMAGVMRADGAARRIGGCIKRCLQHA</sequence>